<evidence type="ECO:0000313" key="1">
    <source>
        <dbReference type="EMBL" id="QHT65743.1"/>
    </source>
</evidence>
<dbReference type="RefSeq" id="WP_162441822.1">
    <property type="nucleotide sequence ID" value="NZ_CP048222.1"/>
</dbReference>
<evidence type="ECO:0000313" key="2">
    <source>
        <dbReference type="Proteomes" id="UP000480178"/>
    </source>
</evidence>
<name>A0A6C0GD55_9BACT</name>
<dbReference type="EMBL" id="CP048222">
    <property type="protein sequence ID" value="QHT65743.1"/>
    <property type="molecule type" value="Genomic_DNA"/>
</dbReference>
<dbReference type="KEGG" id="rhoz:GXP67_03200"/>
<proteinExistence type="predicted"/>
<protein>
    <submittedName>
        <fullName evidence="1">Uncharacterized protein</fullName>
    </submittedName>
</protein>
<organism evidence="1 2">
    <name type="scientific">Rhodocytophaga rosea</name>
    <dbReference type="NCBI Taxonomy" id="2704465"/>
    <lineage>
        <taxon>Bacteria</taxon>
        <taxon>Pseudomonadati</taxon>
        <taxon>Bacteroidota</taxon>
        <taxon>Cytophagia</taxon>
        <taxon>Cytophagales</taxon>
        <taxon>Rhodocytophagaceae</taxon>
        <taxon>Rhodocytophaga</taxon>
    </lineage>
</organism>
<dbReference type="AlphaFoldDB" id="A0A6C0GD55"/>
<dbReference type="Proteomes" id="UP000480178">
    <property type="component" value="Chromosome"/>
</dbReference>
<gene>
    <name evidence="1" type="ORF">GXP67_03200</name>
</gene>
<reference evidence="1 2" key="1">
    <citation type="submission" date="2020-01" db="EMBL/GenBank/DDBJ databases">
        <authorList>
            <person name="Kim M.K."/>
        </authorList>
    </citation>
    <scope>NUCLEOTIDE SEQUENCE [LARGE SCALE GENOMIC DNA]</scope>
    <source>
        <strain evidence="1 2">172606-1</strain>
    </source>
</reference>
<accession>A0A6C0GD55</accession>
<keyword evidence="2" id="KW-1185">Reference proteome</keyword>
<sequence>MFVTRFSFSICIFIYVVVSAIPLKAQTILSIPQKKQYALELLKKYDLEGWYVVNKVTRLSINNNFDRYAEENTRKSVRESLGTVVHEVNHGYSALMAWRLRYKERDQYSCYYTGDSTYVLVKHTPVFLTEEIGKSIRPELHTFRFDTYIYNPNEKIKITSNTQGIYGLLDEWNSYYHGTKTDVNLYKWYEENTKGAPEDWRNYFSTVGSVVNAYIEFKFYCLAYLLYAKENKPDVYQGIINNKEFVSVFLTVNDRYGDLVDKYLQIKKDILKKLQSKGAKVSEDEEWIFINGEGTGNFVNEYKVLQKEINMPAYQEMLANLQLIAQSEEKERR</sequence>